<feature type="compositionally biased region" description="Polar residues" evidence="1">
    <location>
        <begin position="26"/>
        <end position="35"/>
    </location>
</feature>
<gene>
    <name evidence="2" type="ORF">D9C73_003492</name>
</gene>
<dbReference type="EMBL" id="CM014081">
    <property type="protein sequence ID" value="TKS69428.1"/>
    <property type="molecule type" value="Genomic_DNA"/>
</dbReference>
<keyword evidence="3" id="KW-1185">Reference proteome</keyword>
<protein>
    <submittedName>
        <fullName evidence="2">Uncharacterized protein</fullName>
    </submittedName>
</protein>
<name>A0A4U5U6I1_COLLU</name>
<dbReference type="Proteomes" id="UP000298787">
    <property type="component" value="Chromosome 4"/>
</dbReference>
<sequence length="170" mass="18933">MRHRGNLNQNQCDGKNVTVRDVIPQRPSTSRSTSGMPRAQSRCEAPGDVTSVDPRTVPETETEVLRQELLQLLEDGEEDAAVTCETSSELAATDWEIRNTVSSQKWKEARPSLIDNMLSTLDPHPHRVCQCGKPVPFLCEDCDIAVHTRFVLHNREAVTGGFLQPLSGFH</sequence>
<organism evidence="2 3">
    <name type="scientific">Collichthys lucidus</name>
    <name type="common">Big head croaker</name>
    <name type="synonym">Sciaena lucida</name>
    <dbReference type="NCBI Taxonomy" id="240159"/>
    <lineage>
        <taxon>Eukaryota</taxon>
        <taxon>Metazoa</taxon>
        <taxon>Chordata</taxon>
        <taxon>Craniata</taxon>
        <taxon>Vertebrata</taxon>
        <taxon>Euteleostomi</taxon>
        <taxon>Actinopterygii</taxon>
        <taxon>Neopterygii</taxon>
        <taxon>Teleostei</taxon>
        <taxon>Neoteleostei</taxon>
        <taxon>Acanthomorphata</taxon>
        <taxon>Eupercaria</taxon>
        <taxon>Sciaenidae</taxon>
        <taxon>Collichthys</taxon>
    </lineage>
</organism>
<feature type="region of interest" description="Disordered" evidence="1">
    <location>
        <begin position="1"/>
        <end position="55"/>
    </location>
</feature>
<dbReference type="AlphaFoldDB" id="A0A4U5U6I1"/>
<proteinExistence type="predicted"/>
<evidence type="ECO:0000313" key="2">
    <source>
        <dbReference type="EMBL" id="TKS69428.1"/>
    </source>
</evidence>
<accession>A0A4U5U6I1</accession>
<evidence type="ECO:0000256" key="1">
    <source>
        <dbReference type="SAM" id="MobiDB-lite"/>
    </source>
</evidence>
<reference evidence="2 3" key="1">
    <citation type="submission" date="2019-01" db="EMBL/GenBank/DDBJ databases">
        <title>Genome Assembly of Collichthys lucidus.</title>
        <authorList>
            <person name="Cai M."/>
            <person name="Xiao S."/>
        </authorList>
    </citation>
    <scope>NUCLEOTIDE SEQUENCE [LARGE SCALE GENOMIC DNA]</scope>
    <source>
        <strain evidence="2">JT15FE1705JMU</strain>
        <tissue evidence="2">Muscle</tissue>
    </source>
</reference>
<feature type="compositionally biased region" description="Polar residues" evidence="1">
    <location>
        <begin position="1"/>
        <end position="13"/>
    </location>
</feature>
<evidence type="ECO:0000313" key="3">
    <source>
        <dbReference type="Proteomes" id="UP000298787"/>
    </source>
</evidence>